<dbReference type="CDD" id="cd00293">
    <property type="entry name" value="USP-like"/>
    <property type="match status" value="1"/>
</dbReference>
<dbReference type="InterPro" id="IPR006015">
    <property type="entry name" value="Universal_stress_UspA"/>
</dbReference>
<comment type="similarity">
    <text evidence="1">Belongs to the universal stress protein A family.</text>
</comment>
<dbReference type="Proteomes" id="UP000269301">
    <property type="component" value="Unassembled WGS sequence"/>
</dbReference>
<dbReference type="AlphaFoldDB" id="A0A495A2Z1"/>
<name>A0A495A2Z1_9BACI</name>
<evidence type="ECO:0000313" key="4">
    <source>
        <dbReference type="Proteomes" id="UP000269301"/>
    </source>
</evidence>
<dbReference type="Gene3D" id="3.40.50.620">
    <property type="entry name" value="HUPs"/>
    <property type="match status" value="1"/>
</dbReference>
<dbReference type="RefSeq" id="WP_121204008.1">
    <property type="nucleotide sequence ID" value="NZ_RBZP01000005.1"/>
</dbReference>
<accession>A0A495A2Z1</accession>
<comment type="caution">
    <text evidence="3">The sequence shown here is derived from an EMBL/GenBank/DDBJ whole genome shotgun (WGS) entry which is preliminary data.</text>
</comment>
<organism evidence="3 4">
    <name type="scientific">Oceanobacillus halophilus</name>
    <dbReference type="NCBI Taxonomy" id="930130"/>
    <lineage>
        <taxon>Bacteria</taxon>
        <taxon>Bacillati</taxon>
        <taxon>Bacillota</taxon>
        <taxon>Bacilli</taxon>
        <taxon>Bacillales</taxon>
        <taxon>Bacillaceae</taxon>
        <taxon>Oceanobacillus</taxon>
    </lineage>
</organism>
<dbReference type="InterPro" id="IPR014729">
    <property type="entry name" value="Rossmann-like_a/b/a_fold"/>
</dbReference>
<dbReference type="OrthoDB" id="9777884at2"/>
<protein>
    <submittedName>
        <fullName evidence="3">Universal stress protein</fullName>
    </submittedName>
</protein>
<dbReference type="EMBL" id="RBZP01000005">
    <property type="protein sequence ID" value="RKQ33893.1"/>
    <property type="molecule type" value="Genomic_DNA"/>
</dbReference>
<sequence length="144" mass="16060">MTTKILVAYDGSELSKQAIEEAKLQLKITPDAEVHVVTVVTISGPTTNYTIAKSITMEMADNMRPIMDRIEKDLKEEGMNVHTEVLVNYNQRNPGSKICEYADENEIDLIIVGSRGLGTMSRFFLGSVSNNIVHHAHCKVLIIR</sequence>
<dbReference type="SUPFAM" id="SSF52402">
    <property type="entry name" value="Adenine nucleotide alpha hydrolases-like"/>
    <property type="match status" value="1"/>
</dbReference>
<reference evidence="3 4" key="1">
    <citation type="journal article" date="2016" name="Int. J. Syst. Evol. Microbiol.">
        <title>Oceanobacillus halophilus sp. nov., a novel moderately halophilic bacterium from a hypersaline lake.</title>
        <authorList>
            <person name="Amoozegar M.A."/>
            <person name="Bagheri M."/>
            <person name="Makhdoumi A."/>
            <person name="Nikou M.M."/>
            <person name="Fazeli S.A.S."/>
            <person name="Schumann P."/>
            <person name="Sproer C."/>
            <person name="Sanchez-Porro C."/>
            <person name="Ventosa A."/>
        </authorList>
    </citation>
    <scope>NUCLEOTIDE SEQUENCE [LARGE SCALE GENOMIC DNA]</scope>
    <source>
        <strain evidence="3 4">DSM 23996</strain>
    </source>
</reference>
<dbReference type="Pfam" id="PF00582">
    <property type="entry name" value="Usp"/>
    <property type="match status" value="1"/>
</dbReference>
<dbReference type="PRINTS" id="PR01438">
    <property type="entry name" value="UNVRSLSTRESS"/>
</dbReference>
<dbReference type="InterPro" id="IPR006016">
    <property type="entry name" value="UspA"/>
</dbReference>
<evidence type="ECO:0000259" key="2">
    <source>
        <dbReference type="Pfam" id="PF00582"/>
    </source>
</evidence>
<keyword evidence="4" id="KW-1185">Reference proteome</keyword>
<proteinExistence type="inferred from homology"/>
<dbReference type="PANTHER" id="PTHR31964">
    <property type="entry name" value="ADENINE NUCLEOTIDE ALPHA HYDROLASES-LIKE SUPERFAMILY PROTEIN"/>
    <property type="match status" value="1"/>
</dbReference>
<gene>
    <name evidence="3" type="ORF">D8M06_08695</name>
</gene>
<feature type="domain" description="UspA" evidence="2">
    <location>
        <begin position="1"/>
        <end position="144"/>
    </location>
</feature>
<dbReference type="PANTHER" id="PTHR31964:SF113">
    <property type="entry name" value="USPA DOMAIN-CONTAINING PROTEIN"/>
    <property type="match status" value="1"/>
</dbReference>
<evidence type="ECO:0000313" key="3">
    <source>
        <dbReference type="EMBL" id="RKQ33893.1"/>
    </source>
</evidence>
<evidence type="ECO:0000256" key="1">
    <source>
        <dbReference type="ARBA" id="ARBA00008791"/>
    </source>
</evidence>